<sequence>MESTKQTLRAKQTLYVALGDDLNAYIKDGESL</sequence>
<accession>A0ABN0GLL0</accession>
<evidence type="ECO:0000313" key="1">
    <source>
        <dbReference type="EMBL" id="EJF84154.1"/>
    </source>
</evidence>
<dbReference type="EMBL" id="AILW01000003">
    <property type="protein sequence ID" value="EJF84154.1"/>
    <property type="molecule type" value="Genomic_DNA"/>
</dbReference>
<proteinExistence type="predicted"/>
<keyword evidence="2" id="KW-1185">Reference proteome</keyword>
<name>A0ABN0GLL0_BAREL</name>
<reference evidence="1 2" key="1">
    <citation type="submission" date="2012-03" db="EMBL/GenBank/DDBJ databases">
        <title>The Genome Sequence of Bartonella elizabethae Re6043vi.</title>
        <authorList>
            <consortium name="The Broad Institute Genome Sequencing Platform"/>
            <consortium name="The Broad Institute Genome Sequencing Center for Infectious Disease"/>
            <person name="Feldgarden M."/>
            <person name="Kirby J."/>
            <person name="Kosoy M."/>
            <person name="Birtles R."/>
            <person name="Probert W.S."/>
            <person name="Chiaraviglio L."/>
            <person name="Young S.K."/>
            <person name="Zeng Q."/>
            <person name="Gargeya S."/>
            <person name="Fitzgerald M."/>
            <person name="Haas B."/>
            <person name="Abouelleil A."/>
            <person name="Alvarado L."/>
            <person name="Arachchi H.M."/>
            <person name="Berlin A."/>
            <person name="Chapman S.B."/>
            <person name="Gearin G."/>
            <person name="Goldberg J."/>
            <person name="Griggs A."/>
            <person name="Gujja S."/>
            <person name="Hansen M."/>
            <person name="Heiman D."/>
            <person name="Howarth C."/>
            <person name="Larimer J."/>
            <person name="Lui A."/>
            <person name="MacDonald P.J.P."/>
            <person name="McCowen C."/>
            <person name="Montmayeur A."/>
            <person name="Murphy C."/>
            <person name="Neiman D."/>
            <person name="Pearson M."/>
            <person name="Priest M."/>
            <person name="Roberts A."/>
            <person name="Saif S."/>
            <person name="Shea T."/>
            <person name="Sisk P."/>
            <person name="Stolte C."/>
            <person name="Sykes S."/>
            <person name="Wortman J."/>
            <person name="Nusbaum C."/>
            <person name="Birren B."/>
        </authorList>
    </citation>
    <scope>NUCLEOTIDE SEQUENCE [LARGE SCALE GENOMIC DNA]</scope>
    <source>
        <strain evidence="1 2">Re6043vi</strain>
    </source>
</reference>
<dbReference type="Proteomes" id="UP000008942">
    <property type="component" value="Unassembled WGS sequence"/>
</dbReference>
<evidence type="ECO:0000313" key="2">
    <source>
        <dbReference type="Proteomes" id="UP000008942"/>
    </source>
</evidence>
<organism evidence="1 2">
    <name type="scientific">Bartonella elizabethae Re6043vi</name>
    <dbReference type="NCBI Taxonomy" id="1094554"/>
    <lineage>
        <taxon>Bacteria</taxon>
        <taxon>Pseudomonadati</taxon>
        <taxon>Pseudomonadota</taxon>
        <taxon>Alphaproteobacteria</taxon>
        <taxon>Hyphomicrobiales</taxon>
        <taxon>Bartonellaceae</taxon>
        <taxon>Bartonella</taxon>
    </lineage>
</organism>
<comment type="caution">
    <text evidence="1">The sequence shown here is derived from an EMBL/GenBank/DDBJ whole genome shotgun (WGS) entry which is preliminary data.</text>
</comment>
<protein>
    <submittedName>
        <fullName evidence="1">Uncharacterized protein</fullName>
    </submittedName>
</protein>
<gene>
    <name evidence="1" type="ORF">MCU_00822</name>
</gene>